<dbReference type="HOGENOM" id="CLU_004317_0_1_10"/>
<evidence type="ECO:0000256" key="4">
    <source>
        <dbReference type="ARBA" id="ARBA00022692"/>
    </source>
</evidence>
<dbReference type="InterPro" id="IPR039426">
    <property type="entry name" value="TonB-dep_rcpt-like"/>
</dbReference>
<evidence type="ECO:0000259" key="9">
    <source>
        <dbReference type="Pfam" id="PF07715"/>
    </source>
</evidence>
<dbReference type="EMBL" id="AFBR01000020">
    <property type="protein sequence ID" value="EGG56293.1"/>
    <property type="molecule type" value="Genomic_DNA"/>
</dbReference>
<dbReference type="NCBIfam" id="TIGR04056">
    <property type="entry name" value="OMP_RagA_SusC"/>
    <property type="match status" value="1"/>
</dbReference>
<evidence type="ECO:0000256" key="2">
    <source>
        <dbReference type="ARBA" id="ARBA00022448"/>
    </source>
</evidence>
<keyword evidence="3 7" id="KW-1134">Transmembrane beta strand</keyword>
<dbReference type="InterPro" id="IPR023996">
    <property type="entry name" value="TonB-dep_OMP_SusC/RagA"/>
</dbReference>
<sequence>MIKTMKQLKYYFLICCLTIATVVNAQGITSVSGTISDSFGPVVGAAIVEMDASNRNISATVTDFNGNFTLKIKNPNNKLKISYVGLKTQVLPINKRVYHVTLEDAMVLKTVEIKAKKRVESSGLAIPEREVSFASQTINAKEFEGLGLTSVDEALQGRIAGLDIVMNSGNLGAGTTMRLRGASTISTLTSNEPLIVVNGDVWNVDQSNFDVQNANDEQFAQLLNINPEDIESISVLKDAAATAIWGSQGANGVIEIKTKRGKRGKPKLTYSLRLTGTYQPDGVDLLTGDQYTMLLKEAYFNPRLSDEAANIPELNYITDKRVFSEWQMFNNNTDWVKEVKQVGLRQNHFVSITGGGEKATFRISGGYDHETGSIIEQKLDRFTTRMMLDYYVSDRIKIISDFALTYTDNQKNSNDLLNIAYKKMPNLAIFEEDEQGNSLGRYYEMLKAKDALEDQRGLVNPIASAKYAKNSYTTYAIDPKLELQYDFLGIDETKHRLTYNGKVIMNVFNAYEDTYYPRELSTDNWNADGVSKATSYSSKSLAFTTTHTLTFVPHFLNEDHSFMTMGRFQLVSGTSSDQKTEVAGLPNGIEAPSAGGITPGMSSNFNRWRSLYYTFSAHYAYKERYIFDVSARVDGTTKFGPGKRWGVFPAFSGRWNIIDEPWMEGTRKWLSMLSIRPGWGMTGNQPKKDYLYVNQYSAASNYFGATGMAPNNLKLNTLQWEMKYTWNVGFDLGFWDDRIKADINLYTQTTKDMLMENVRISSISGFTNYPYQNVGDMNNKGWEINLNTNKLIQKGKFWMDLNFTFANNKNEITRMDPRVLETLNSDWVAENRKLLQRVQVDNPFGAIYGYRCKGVYMYNYDTYLQKERLAADGDADAKAFIANFNNNGGWTAPLVYNANGEIVRDMKGDPLQMMFNYVSGGTGYEFKGGDAIYEDVNHDGNINQLDLVYLGNSLPKLTGGFGFKFNYGDWALNAQFNYRVDYDIVNLARLDMESMSSNNNQSQAVNYRWRKEGDRTSIPRALSASGNFANYNTMISDRFVEDGTFLRLNYLQISYNMPQKMVKKIGLSGLRFYLSGNNLFCLTKYSGVDPELGYGGYSVTQDNAQTPRAKSYTFGVTVDF</sequence>
<feature type="signal peptide" evidence="8">
    <location>
        <begin position="1"/>
        <end position="25"/>
    </location>
</feature>
<dbReference type="InterPro" id="IPR023997">
    <property type="entry name" value="TonB-dep_OMP_SusC/RagA_CS"/>
</dbReference>
<keyword evidence="8" id="KW-0732">Signal</keyword>
<dbReference type="InterPro" id="IPR037066">
    <property type="entry name" value="Plug_dom_sf"/>
</dbReference>
<dbReference type="Gene3D" id="2.170.130.10">
    <property type="entry name" value="TonB-dependent receptor, plug domain"/>
    <property type="match status" value="1"/>
</dbReference>
<dbReference type="Gene3D" id="2.40.170.20">
    <property type="entry name" value="TonB-dependent receptor, beta-barrel domain"/>
    <property type="match status" value="1"/>
</dbReference>
<dbReference type="InterPro" id="IPR018247">
    <property type="entry name" value="EF_Hand_1_Ca_BS"/>
</dbReference>
<proteinExistence type="inferred from homology"/>
<keyword evidence="2 7" id="KW-0813">Transport</keyword>
<dbReference type="InterPro" id="IPR012910">
    <property type="entry name" value="Plug_dom"/>
</dbReference>
<dbReference type="AlphaFoldDB" id="F3QR39"/>
<comment type="subcellular location">
    <subcellularLocation>
        <location evidence="1 7">Cell outer membrane</location>
        <topology evidence="1 7">Multi-pass membrane protein</topology>
    </subcellularLocation>
</comment>
<feature type="chain" id="PRO_5003302177" evidence="8">
    <location>
        <begin position="26"/>
        <end position="1120"/>
    </location>
</feature>
<evidence type="ECO:0000256" key="8">
    <source>
        <dbReference type="SAM" id="SignalP"/>
    </source>
</evidence>
<dbReference type="Pfam" id="PF13715">
    <property type="entry name" value="CarbopepD_reg_2"/>
    <property type="match status" value="1"/>
</dbReference>
<comment type="similarity">
    <text evidence="7">Belongs to the TonB-dependent receptor family.</text>
</comment>
<evidence type="ECO:0000313" key="10">
    <source>
        <dbReference type="EMBL" id="EGG56293.1"/>
    </source>
</evidence>
<keyword evidence="5 7" id="KW-0472">Membrane</keyword>
<evidence type="ECO:0000256" key="7">
    <source>
        <dbReference type="PROSITE-ProRule" id="PRU01360"/>
    </source>
</evidence>
<keyword evidence="6 7" id="KW-0998">Cell outer membrane</keyword>
<evidence type="ECO:0000256" key="3">
    <source>
        <dbReference type="ARBA" id="ARBA00022452"/>
    </source>
</evidence>
<evidence type="ECO:0000256" key="6">
    <source>
        <dbReference type="ARBA" id="ARBA00023237"/>
    </source>
</evidence>
<keyword evidence="4 7" id="KW-0812">Transmembrane</keyword>
<evidence type="ECO:0000256" key="5">
    <source>
        <dbReference type="ARBA" id="ARBA00023136"/>
    </source>
</evidence>
<gene>
    <name evidence="10" type="ORF">HMPREF9442_00636</name>
</gene>
<dbReference type="PROSITE" id="PS00018">
    <property type="entry name" value="EF_HAND_1"/>
    <property type="match status" value="1"/>
</dbReference>
<organism evidence="10 11">
    <name type="scientific">Paraprevotella xylaniphila YIT 11841</name>
    <dbReference type="NCBI Taxonomy" id="762982"/>
    <lineage>
        <taxon>Bacteria</taxon>
        <taxon>Pseudomonadati</taxon>
        <taxon>Bacteroidota</taxon>
        <taxon>Bacteroidia</taxon>
        <taxon>Bacteroidales</taxon>
        <taxon>Prevotellaceae</taxon>
        <taxon>Paraprevotella</taxon>
    </lineage>
</organism>
<dbReference type="Pfam" id="PF07715">
    <property type="entry name" value="Plug"/>
    <property type="match status" value="1"/>
</dbReference>
<name>F3QR39_9BACT</name>
<dbReference type="SUPFAM" id="SSF49464">
    <property type="entry name" value="Carboxypeptidase regulatory domain-like"/>
    <property type="match status" value="1"/>
</dbReference>
<dbReference type="NCBIfam" id="TIGR04057">
    <property type="entry name" value="SusC_RagA_signa"/>
    <property type="match status" value="1"/>
</dbReference>
<dbReference type="eggNOG" id="COG4206">
    <property type="taxonomic scope" value="Bacteria"/>
</dbReference>
<dbReference type="InterPro" id="IPR036942">
    <property type="entry name" value="Beta-barrel_TonB_sf"/>
</dbReference>
<dbReference type="STRING" id="762982.HMPREF9442_00636"/>
<keyword evidence="11" id="KW-1185">Reference proteome</keyword>
<dbReference type="InterPro" id="IPR008969">
    <property type="entry name" value="CarboxyPept-like_regulatory"/>
</dbReference>
<dbReference type="OrthoDB" id="1096961at2"/>
<dbReference type="PROSITE" id="PS52016">
    <property type="entry name" value="TONB_DEPENDENT_REC_3"/>
    <property type="match status" value="1"/>
</dbReference>
<reference evidence="10 11" key="1">
    <citation type="submission" date="2011-02" db="EMBL/GenBank/DDBJ databases">
        <authorList>
            <person name="Weinstock G."/>
            <person name="Sodergren E."/>
            <person name="Clifton S."/>
            <person name="Fulton L."/>
            <person name="Fulton B."/>
            <person name="Courtney L."/>
            <person name="Fronick C."/>
            <person name="Harrison M."/>
            <person name="Strong C."/>
            <person name="Farmer C."/>
            <person name="Delahaunty K."/>
            <person name="Markovic C."/>
            <person name="Hall O."/>
            <person name="Minx P."/>
            <person name="Tomlinson C."/>
            <person name="Mitreva M."/>
            <person name="Hou S."/>
            <person name="Chen J."/>
            <person name="Wollam A."/>
            <person name="Pepin K.H."/>
            <person name="Johnson M."/>
            <person name="Bhonagiri V."/>
            <person name="Zhang X."/>
            <person name="Suruliraj S."/>
            <person name="Warren W."/>
            <person name="Chinwalla A."/>
            <person name="Mardis E.R."/>
            <person name="Wilson R.K."/>
        </authorList>
    </citation>
    <scope>NUCLEOTIDE SEQUENCE [LARGE SCALE GENOMIC DNA]</scope>
    <source>
        <strain evidence="10 11">YIT 11841</strain>
    </source>
</reference>
<dbReference type="GO" id="GO:0009279">
    <property type="term" value="C:cell outer membrane"/>
    <property type="evidence" value="ECO:0007669"/>
    <property type="project" value="UniProtKB-SubCell"/>
</dbReference>
<accession>F3QR39</accession>
<evidence type="ECO:0000313" key="11">
    <source>
        <dbReference type="Proteomes" id="UP000005546"/>
    </source>
</evidence>
<dbReference type="SUPFAM" id="SSF56935">
    <property type="entry name" value="Porins"/>
    <property type="match status" value="1"/>
</dbReference>
<comment type="caution">
    <text evidence="10">The sequence shown here is derived from an EMBL/GenBank/DDBJ whole genome shotgun (WGS) entry which is preliminary data.</text>
</comment>
<protein>
    <submittedName>
        <fullName evidence="10">TonB-dependent receptor plug domain protein</fullName>
    </submittedName>
</protein>
<keyword evidence="10" id="KW-0675">Receptor</keyword>
<feature type="domain" description="TonB-dependent receptor plug" evidence="9">
    <location>
        <begin position="128"/>
        <end position="253"/>
    </location>
</feature>
<evidence type="ECO:0000256" key="1">
    <source>
        <dbReference type="ARBA" id="ARBA00004571"/>
    </source>
</evidence>
<dbReference type="Proteomes" id="UP000005546">
    <property type="component" value="Unassembled WGS sequence"/>
</dbReference>